<organism evidence="2 3">
    <name type="scientific">Fulvimarina uroteuthidis</name>
    <dbReference type="NCBI Taxonomy" id="3098149"/>
    <lineage>
        <taxon>Bacteria</taxon>
        <taxon>Pseudomonadati</taxon>
        <taxon>Pseudomonadota</taxon>
        <taxon>Alphaproteobacteria</taxon>
        <taxon>Hyphomicrobiales</taxon>
        <taxon>Aurantimonadaceae</taxon>
        <taxon>Fulvimarina</taxon>
    </lineage>
</organism>
<reference evidence="2 3" key="1">
    <citation type="submission" date="2023-12" db="EMBL/GenBank/DDBJ databases">
        <title>Description of Novel Strain Fulvimarina sp. 2208YS6-2-32 isolated from Uroteuthis (Photololigo) edulis.</title>
        <authorList>
            <person name="Park J.-S."/>
        </authorList>
    </citation>
    <scope>NUCLEOTIDE SEQUENCE [LARGE SCALE GENOMIC DNA]</scope>
    <source>
        <strain evidence="2 3">2208YS6-2-32</strain>
    </source>
</reference>
<feature type="transmembrane region" description="Helical" evidence="1">
    <location>
        <begin position="6"/>
        <end position="24"/>
    </location>
</feature>
<dbReference type="InterPro" id="IPR021738">
    <property type="entry name" value="DUF3309"/>
</dbReference>
<sequence>MEVGLGPIIVVVAFLVMIMAVPIWPWARPFGYRPTIILGIVFMMIAVFVAIGGFGSFQQF</sequence>
<proteinExistence type="predicted"/>
<keyword evidence="1" id="KW-0812">Transmembrane</keyword>
<dbReference type="Pfam" id="PF11752">
    <property type="entry name" value="DUF3309"/>
    <property type="match status" value="1"/>
</dbReference>
<feature type="transmembrane region" description="Helical" evidence="1">
    <location>
        <begin position="36"/>
        <end position="57"/>
    </location>
</feature>
<accession>A0ABU5I5Q7</accession>
<comment type="caution">
    <text evidence="2">The sequence shown here is derived from an EMBL/GenBank/DDBJ whole genome shotgun (WGS) entry which is preliminary data.</text>
</comment>
<evidence type="ECO:0000256" key="1">
    <source>
        <dbReference type="SAM" id="Phobius"/>
    </source>
</evidence>
<evidence type="ECO:0000313" key="3">
    <source>
        <dbReference type="Proteomes" id="UP001294412"/>
    </source>
</evidence>
<dbReference type="Proteomes" id="UP001294412">
    <property type="component" value="Unassembled WGS sequence"/>
</dbReference>
<keyword evidence="1" id="KW-0472">Membrane</keyword>
<dbReference type="EMBL" id="JAXLPB010000006">
    <property type="protein sequence ID" value="MDY8110731.1"/>
    <property type="molecule type" value="Genomic_DNA"/>
</dbReference>
<keyword evidence="3" id="KW-1185">Reference proteome</keyword>
<protein>
    <submittedName>
        <fullName evidence="2">DUF3309 family protein</fullName>
    </submittedName>
</protein>
<evidence type="ECO:0000313" key="2">
    <source>
        <dbReference type="EMBL" id="MDY8110731.1"/>
    </source>
</evidence>
<keyword evidence="1" id="KW-1133">Transmembrane helix</keyword>
<dbReference type="RefSeq" id="WP_322188571.1">
    <property type="nucleotide sequence ID" value="NZ_JAXLPB010000006.1"/>
</dbReference>
<gene>
    <name evidence="2" type="ORF">U0C82_16435</name>
</gene>
<name>A0ABU5I5Q7_9HYPH</name>